<dbReference type="Proteomes" id="UP001152484">
    <property type="component" value="Unassembled WGS sequence"/>
</dbReference>
<evidence type="ECO:0000313" key="3">
    <source>
        <dbReference type="Proteomes" id="UP001152484"/>
    </source>
</evidence>
<dbReference type="EMBL" id="CAMAPE010000038">
    <property type="protein sequence ID" value="CAH9101677.1"/>
    <property type="molecule type" value="Genomic_DNA"/>
</dbReference>
<dbReference type="AlphaFoldDB" id="A0A9P0ZK80"/>
<sequence length="229" mass="25390">MWQPPIDGDCLPAARMSPSSCSTLRIFIYSCNSFFYVCRRAPFSLIMQDGGRSPHENNGHVDLGLSASIEAEHGAAARPMWVSHDPRPRMHAGVTTGWQANVLPELAPSRRIVTSEGRPLNVPDRARIQPVNVPDSDDDSDTRVDLDSWWDLDSGGILGLPSRVTEEDLTITYSMIGNNCFLKPPVDTDVLSDPPSPNFRVHIRSLELWMAVPLHPFLVRLLHFLGVGV</sequence>
<protein>
    <submittedName>
        <fullName evidence="2">Uncharacterized protein</fullName>
    </submittedName>
</protein>
<comment type="caution">
    <text evidence="2">The sequence shown here is derived from an EMBL/GenBank/DDBJ whole genome shotgun (WGS) entry which is preliminary data.</text>
</comment>
<dbReference type="OrthoDB" id="1301859at2759"/>
<proteinExistence type="predicted"/>
<gene>
    <name evidence="2" type="ORF">CEURO_LOCUS15485</name>
</gene>
<name>A0A9P0ZK80_CUSEU</name>
<evidence type="ECO:0000256" key="1">
    <source>
        <dbReference type="SAM" id="MobiDB-lite"/>
    </source>
</evidence>
<evidence type="ECO:0000313" key="2">
    <source>
        <dbReference type="EMBL" id="CAH9101677.1"/>
    </source>
</evidence>
<feature type="region of interest" description="Disordered" evidence="1">
    <location>
        <begin position="122"/>
        <end position="141"/>
    </location>
</feature>
<keyword evidence="3" id="KW-1185">Reference proteome</keyword>
<organism evidence="2 3">
    <name type="scientific">Cuscuta europaea</name>
    <name type="common">European dodder</name>
    <dbReference type="NCBI Taxonomy" id="41803"/>
    <lineage>
        <taxon>Eukaryota</taxon>
        <taxon>Viridiplantae</taxon>
        <taxon>Streptophyta</taxon>
        <taxon>Embryophyta</taxon>
        <taxon>Tracheophyta</taxon>
        <taxon>Spermatophyta</taxon>
        <taxon>Magnoliopsida</taxon>
        <taxon>eudicotyledons</taxon>
        <taxon>Gunneridae</taxon>
        <taxon>Pentapetalae</taxon>
        <taxon>asterids</taxon>
        <taxon>lamiids</taxon>
        <taxon>Solanales</taxon>
        <taxon>Convolvulaceae</taxon>
        <taxon>Cuscuteae</taxon>
        <taxon>Cuscuta</taxon>
        <taxon>Cuscuta subgen. Cuscuta</taxon>
    </lineage>
</organism>
<reference evidence="2" key="1">
    <citation type="submission" date="2022-07" db="EMBL/GenBank/DDBJ databases">
        <authorList>
            <person name="Macas J."/>
            <person name="Novak P."/>
            <person name="Neumann P."/>
        </authorList>
    </citation>
    <scope>NUCLEOTIDE SEQUENCE</scope>
</reference>
<accession>A0A9P0ZK80</accession>